<dbReference type="AlphaFoldDB" id="A0AAV5WZU8"/>
<evidence type="ECO:0008006" key="3">
    <source>
        <dbReference type="Google" id="ProtNLM"/>
    </source>
</evidence>
<proteinExistence type="predicted"/>
<dbReference type="Proteomes" id="UP001432322">
    <property type="component" value="Unassembled WGS sequence"/>
</dbReference>
<organism evidence="1 2">
    <name type="scientific">Pristionchus fissidentatus</name>
    <dbReference type="NCBI Taxonomy" id="1538716"/>
    <lineage>
        <taxon>Eukaryota</taxon>
        <taxon>Metazoa</taxon>
        <taxon>Ecdysozoa</taxon>
        <taxon>Nematoda</taxon>
        <taxon>Chromadorea</taxon>
        <taxon>Rhabditida</taxon>
        <taxon>Rhabditina</taxon>
        <taxon>Diplogasteromorpha</taxon>
        <taxon>Diplogasteroidea</taxon>
        <taxon>Neodiplogasteridae</taxon>
        <taxon>Pristionchus</taxon>
    </lineage>
</organism>
<feature type="non-terminal residue" evidence="1">
    <location>
        <position position="197"/>
    </location>
</feature>
<evidence type="ECO:0000313" key="2">
    <source>
        <dbReference type="Proteomes" id="UP001432322"/>
    </source>
</evidence>
<reference evidence="1" key="1">
    <citation type="submission" date="2023-10" db="EMBL/GenBank/DDBJ databases">
        <title>Genome assembly of Pristionchus species.</title>
        <authorList>
            <person name="Yoshida K."/>
            <person name="Sommer R.J."/>
        </authorList>
    </citation>
    <scope>NUCLEOTIDE SEQUENCE</scope>
    <source>
        <strain evidence="1">RS5133</strain>
    </source>
</reference>
<dbReference type="EMBL" id="BTSY01000007">
    <property type="protein sequence ID" value="GMT35004.1"/>
    <property type="molecule type" value="Genomic_DNA"/>
</dbReference>
<protein>
    <recommendedName>
        <fullName evidence="3">Chromo domain-containing protein</fullName>
    </recommendedName>
</protein>
<comment type="caution">
    <text evidence="1">The sequence shown here is derived from an EMBL/GenBank/DDBJ whole genome shotgun (WGS) entry which is preliminary data.</text>
</comment>
<name>A0AAV5WZU8_9BILA</name>
<gene>
    <name evidence="1" type="ORF">PFISCL1PPCAC_26301</name>
</gene>
<keyword evidence="2" id="KW-1185">Reference proteome</keyword>
<sequence length="197" mass="23575">MVKDFRHDRAYEIFQMEDVPIGEGEFLVMWNDSEKEEWVKTHDIIRNGERAVRAFFEDVMLKRKISIANHMKKITHISSLDDIIPEIIVDETELEYKMKISSLSDDFIYELDHPEWGKNITKLYDVVREGDDIFIWANRVHVQYLQPKTVTQWERKQRIRPTIDEILDMDWADYKKYVDRKAAGYYGLSKKAQKPNT</sequence>
<accession>A0AAV5WZU8</accession>
<evidence type="ECO:0000313" key="1">
    <source>
        <dbReference type="EMBL" id="GMT35004.1"/>
    </source>
</evidence>